<dbReference type="VEuPathDB" id="FungiDB:H310_02779"/>
<protein>
    <recommendedName>
        <fullName evidence="4">Peptidase A2 domain-containing protein</fullName>
    </recommendedName>
</protein>
<feature type="region of interest" description="Disordered" evidence="1">
    <location>
        <begin position="320"/>
        <end position="348"/>
    </location>
</feature>
<evidence type="ECO:0000313" key="2">
    <source>
        <dbReference type="EMBL" id="RHY18234.1"/>
    </source>
</evidence>
<feature type="region of interest" description="Disordered" evidence="1">
    <location>
        <begin position="70"/>
        <end position="103"/>
    </location>
</feature>
<evidence type="ECO:0008006" key="4">
    <source>
        <dbReference type="Google" id="ProtNLM"/>
    </source>
</evidence>
<gene>
    <name evidence="2" type="ORF">DYB32_010415</name>
</gene>
<comment type="caution">
    <text evidence="2">The sequence shown here is derived from an EMBL/GenBank/DDBJ whole genome shotgun (WGS) entry which is preliminary data.</text>
</comment>
<accession>A0A3R6ZH42</accession>
<evidence type="ECO:0000256" key="1">
    <source>
        <dbReference type="SAM" id="MobiDB-lite"/>
    </source>
</evidence>
<dbReference type="EMBL" id="QUSY01003245">
    <property type="protein sequence ID" value="RHY18234.1"/>
    <property type="molecule type" value="Genomic_DNA"/>
</dbReference>
<organism evidence="2 3">
    <name type="scientific">Aphanomyces invadans</name>
    <dbReference type="NCBI Taxonomy" id="157072"/>
    <lineage>
        <taxon>Eukaryota</taxon>
        <taxon>Sar</taxon>
        <taxon>Stramenopiles</taxon>
        <taxon>Oomycota</taxon>
        <taxon>Saprolegniomycetes</taxon>
        <taxon>Saprolegniales</taxon>
        <taxon>Verrucalvaceae</taxon>
        <taxon>Aphanomyces</taxon>
    </lineage>
</organism>
<feature type="compositionally biased region" description="Basic and acidic residues" evidence="1">
    <location>
        <begin position="337"/>
        <end position="346"/>
    </location>
</feature>
<reference evidence="2 3" key="1">
    <citation type="submission" date="2018-08" db="EMBL/GenBank/DDBJ databases">
        <title>Aphanomyces genome sequencing and annotation.</title>
        <authorList>
            <person name="Minardi D."/>
            <person name="Oidtmann B."/>
            <person name="Van Der Giezen M."/>
            <person name="Studholme D.J."/>
        </authorList>
    </citation>
    <scope>NUCLEOTIDE SEQUENCE [LARGE SCALE GENOMIC DNA]</scope>
    <source>
        <strain evidence="2 3">NJM0002</strain>
    </source>
</reference>
<feature type="non-terminal residue" evidence="2">
    <location>
        <position position="566"/>
    </location>
</feature>
<name>A0A3R6ZH42_9STRA</name>
<dbReference type="Proteomes" id="UP000285060">
    <property type="component" value="Unassembled WGS sequence"/>
</dbReference>
<proteinExistence type="predicted"/>
<keyword evidence="3" id="KW-1185">Reference proteome</keyword>
<dbReference type="AlphaFoldDB" id="A0A3R6ZH42"/>
<sequence>MRVAQAEAQLQHYHTQQQIATDEARKALEVSRQLESQVAELLRRDREREAAMERERMAWTQSLKVEMSRGRSDANRVGDVNVPGVAPPGSWPQSTTGVDSGRSAFSGRQQMVPLLGGFAAPKAPRYTGHSVDHRKTFAKQYHEYCNECAQAALALGTKIGIRPIGTCIDAKAKQFAAMMHLGKDASSVTNTEWMAYFQYALDYHGPDYGDLEAKIKSSVVMDDKELDADRCYDKWVYSYWSLLERNNMMSFHTKHPKAAVKALVEGLRPPALKAVIKSHLDLDQKHLRNSVLQFMAYVKVKLVAQLEFTRAAKVSGIVKTSGDESSRAGSKAIRDKRKGEWAEKKERKPTKSKVVKSLRWMSEQPAAGCCWSEIPGVALEKPFSTLIDSGSDPGMLLSNGLLDLIALHSNVDLQAKELPTPQVMEGFGGGMLSLSKHVLLPELVLLTGETLLLLKNVSAWVDTSDSGLNITVGRPDMEALGYSTEDLLKTASATQDAYDLGDLSVLDFEGASSAVRALKARYAQMLAESGDLDDFEEDDVPAIDGNPKLAVRRILEQNVQEAQYKG</sequence>
<evidence type="ECO:0000313" key="3">
    <source>
        <dbReference type="Proteomes" id="UP000285060"/>
    </source>
</evidence>